<gene>
    <name evidence="1" type="ORF">V1517DRAFT_84049</name>
</gene>
<evidence type="ECO:0000313" key="1">
    <source>
        <dbReference type="EMBL" id="KAK9323868.1"/>
    </source>
</evidence>
<organism evidence="1 2">
    <name type="scientific">Lipomyces orientalis</name>
    <dbReference type="NCBI Taxonomy" id="1233043"/>
    <lineage>
        <taxon>Eukaryota</taxon>
        <taxon>Fungi</taxon>
        <taxon>Dikarya</taxon>
        <taxon>Ascomycota</taxon>
        <taxon>Saccharomycotina</taxon>
        <taxon>Lipomycetes</taxon>
        <taxon>Lipomycetales</taxon>
        <taxon>Lipomycetaceae</taxon>
        <taxon>Lipomyces</taxon>
    </lineage>
</organism>
<evidence type="ECO:0000313" key="2">
    <source>
        <dbReference type="Proteomes" id="UP001489719"/>
    </source>
</evidence>
<reference evidence="2" key="1">
    <citation type="journal article" date="2024" name="Front. Bioeng. Biotechnol.">
        <title>Genome-scale model development and genomic sequencing of the oleaginous clade Lipomyces.</title>
        <authorList>
            <person name="Czajka J.J."/>
            <person name="Han Y."/>
            <person name="Kim J."/>
            <person name="Mondo S.J."/>
            <person name="Hofstad B.A."/>
            <person name="Robles A."/>
            <person name="Haridas S."/>
            <person name="Riley R."/>
            <person name="LaButti K."/>
            <person name="Pangilinan J."/>
            <person name="Andreopoulos W."/>
            <person name="Lipzen A."/>
            <person name="Yan J."/>
            <person name="Wang M."/>
            <person name="Ng V."/>
            <person name="Grigoriev I.V."/>
            <person name="Spatafora J.W."/>
            <person name="Magnuson J.K."/>
            <person name="Baker S.E."/>
            <person name="Pomraning K.R."/>
        </authorList>
    </citation>
    <scope>NUCLEOTIDE SEQUENCE [LARGE SCALE GENOMIC DNA]</scope>
    <source>
        <strain evidence="2">CBS 10300</strain>
    </source>
</reference>
<dbReference type="Proteomes" id="UP001489719">
    <property type="component" value="Unassembled WGS sequence"/>
</dbReference>
<dbReference type="EMBL" id="MU970056">
    <property type="protein sequence ID" value="KAK9323868.1"/>
    <property type="molecule type" value="Genomic_DNA"/>
</dbReference>
<accession>A0ACC3TRU2</accession>
<sequence>MSASAAPRTVVVVGATGNQGGGVVRALLGSKTTYESPWLVRGITRDPNSAKAKSFLADHQTIDNRLTLVAGHVYDAASLRDAFAGAYGVFAITSESYPGRVLEKEEEMQHEIEAGRNMILAAEECGVKHFVFSSLPDMVKTTGGRFLNIHHMNNKHAIEQMAREKLSGLTCLIPGFFYTNLRRPQYCQRRADGVVRFCAPIPGGQVAQWTDPTHDMGIFAARVFDMGVEKTRGKTYLVLSPRITADDMAKTFTRVTGQPAIHDPISAEEFGELTVPFVGPAFKEDAKQMMEWAAVMPADKICYGAMDADHNDSFKELGLEATSFEGWLCRSGWTGPE</sequence>
<keyword evidence="2" id="KW-1185">Reference proteome</keyword>
<proteinExistence type="predicted"/>
<name>A0ACC3TRU2_9ASCO</name>
<comment type="caution">
    <text evidence="1">The sequence shown here is derived from an EMBL/GenBank/DDBJ whole genome shotgun (WGS) entry which is preliminary data.</text>
</comment>
<protein>
    <submittedName>
        <fullName evidence="1">NmrA-like family domain-containing protein 1</fullName>
    </submittedName>
</protein>